<organism evidence="4 5">
    <name type="scientific">Galemys pyrenaicus</name>
    <name type="common">Iberian desman</name>
    <name type="synonym">Pyrenean desman</name>
    <dbReference type="NCBI Taxonomy" id="202257"/>
    <lineage>
        <taxon>Eukaryota</taxon>
        <taxon>Metazoa</taxon>
        <taxon>Chordata</taxon>
        <taxon>Craniata</taxon>
        <taxon>Vertebrata</taxon>
        <taxon>Euteleostomi</taxon>
        <taxon>Mammalia</taxon>
        <taxon>Eutheria</taxon>
        <taxon>Laurasiatheria</taxon>
        <taxon>Eulipotyphla</taxon>
        <taxon>Talpidae</taxon>
        <taxon>Galemys</taxon>
    </lineage>
</organism>
<dbReference type="PANTHER" id="PTHR24369:SF9">
    <property type="entry name" value="LEUCINE-RICH REPEAT-CONTAINING PROTEIN 4"/>
    <property type="match status" value="1"/>
</dbReference>
<proteinExistence type="predicted"/>
<dbReference type="PANTHER" id="PTHR24369">
    <property type="entry name" value="ANTIGEN BSP, PUTATIVE-RELATED"/>
    <property type="match status" value="1"/>
</dbReference>
<accession>A0A8J6DZD7</accession>
<feature type="region of interest" description="Disordered" evidence="3">
    <location>
        <begin position="602"/>
        <end position="658"/>
    </location>
</feature>
<protein>
    <submittedName>
        <fullName evidence="4">Leucine-rich repeat-containing protein 4</fullName>
    </submittedName>
</protein>
<evidence type="ECO:0000256" key="1">
    <source>
        <dbReference type="ARBA" id="ARBA00022614"/>
    </source>
</evidence>
<gene>
    <name evidence="4" type="ORF">J0S82_017683</name>
</gene>
<dbReference type="GO" id="GO:0098978">
    <property type="term" value="C:glutamatergic synapse"/>
    <property type="evidence" value="ECO:0007669"/>
    <property type="project" value="TreeGrafter"/>
</dbReference>
<reference evidence="4" key="1">
    <citation type="journal article" date="2021" name="Evol. Appl.">
        <title>The genome of the Pyrenean desman and the effects of bottlenecks and inbreeding on the genomic landscape of an endangered species.</title>
        <authorList>
            <person name="Escoda L."/>
            <person name="Castresana J."/>
        </authorList>
    </citation>
    <scope>NUCLEOTIDE SEQUENCE</scope>
    <source>
        <strain evidence="4">IBE-C5619</strain>
    </source>
</reference>
<evidence type="ECO:0000313" key="5">
    <source>
        <dbReference type="Proteomes" id="UP000700334"/>
    </source>
</evidence>
<dbReference type="Proteomes" id="UP000700334">
    <property type="component" value="Unassembled WGS sequence"/>
</dbReference>
<evidence type="ECO:0000256" key="3">
    <source>
        <dbReference type="SAM" id="MobiDB-lite"/>
    </source>
</evidence>
<dbReference type="GO" id="GO:0098839">
    <property type="term" value="C:postsynaptic density membrane"/>
    <property type="evidence" value="ECO:0007669"/>
    <property type="project" value="TreeGrafter"/>
</dbReference>
<keyword evidence="1" id="KW-0433">Leucine-rich repeat</keyword>
<dbReference type="AlphaFoldDB" id="A0A8J6DZD7"/>
<dbReference type="GO" id="GO:0097119">
    <property type="term" value="P:postsynaptic density protein 95 clustering"/>
    <property type="evidence" value="ECO:0007669"/>
    <property type="project" value="TreeGrafter"/>
</dbReference>
<feature type="region of interest" description="Disordered" evidence="3">
    <location>
        <begin position="216"/>
        <end position="248"/>
    </location>
</feature>
<dbReference type="OrthoDB" id="28057at2759"/>
<dbReference type="Gene3D" id="3.80.10.10">
    <property type="entry name" value="Ribonuclease Inhibitor"/>
    <property type="match status" value="1"/>
</dbReference>
<dbReference type="GO" id="GO:0099560">
    <property type="term" value="P:synaptic membrane adhesion"/>
    <property type="evidence" value="ECO:0007669"/>
    <property type="project" value="TreeGrafter"/>
</dbReference>
<dbReference type="InterPro" id="IPR050541">
    <property type="entry name" value="LRR_TM_domain-containing"/>
</dbReference>
<dbReference type="InterPro" id="IPR032675">
    <property type="entry name" value="LRR_dom_sf"/>
</dbReference>
<evidence type="ECO:0000256" key="2">
    <source>
        <dbReference type="ARBA" id="ARBA00022737"/>
    </source>
</evidence>
<keyword evidence="2" id="KW-0677">Repeat</keyword>
<evidence type="ECO:0000313" key="4">
    <source>
        <dbReference type="EMBL" id="KAG8524705.1"/>
    </source>
</evidence>
<feature type="non-terminal residue" evidence="4">
    <location>
        <position position="788"/>
    </location>
</feature>
<feature type="non-terminal residue" evidence="4">
    <location>
        <position position="1"/>
    </location>
</feature>
<dbReference type="SUPFAM" id="SSF52058">
    <property type="entry name" value="L domain-like"/>
    <property type="match status" value="1"/>
</dbReference>
<sequence length="788" mass="85412">AAGIYAAFPKADSSQEHGGNRRRRRHCCCGCCPEVRVPHTFPTGLAHSSHKVPVSAVLSSVTVRLRTVPRTVLVRSSRPQLPRAPDDHTEIRVLGRSSVFPSHPQGGNTLWLPVRQNDRNLLDGHLSGENILETDACDSLRHGHKSVLAEGWRWQVLCVAHPDLSPLTLGQEALAMRSISSMASSSSWPALRAEVAADVEEGGFCGLSASGFHGSSAPVQDWSVPADEKDSSSGSDIREPPQSEGKVRMLPVGDDCKAVQSEDPGLGGLLDVESSVWFILGPRGTQRSADCAACLECCSFGSRWSTHCAGVDSVCSHPLLPPQLAPGLPIALLLQEPVQQGGLQLSKNSIWQIEVGAFRSLASLNPLELLDSWLSSPGAPLSPSCTFHQVPSLTCLDLGELKKLENMSEGAFEGPFSLKDLTVGMCDIQDMLNLVALVGLEELERSGNHFLEIRPGSFHGLSSLKKPRVMKYLVELPLLTMLGIDCTFCGQPGGLGSTYTQCHLLWLLSCSLHMRGRYLDIPRDLHISQGWVAELKCWAPPCPLRSGCCPMGQPQPHPLPSKGLRAQLCHLELLPRAALGHRVHTCTMTKATPTPWLTSVSWRSPEVTTHKDKPVTPTSPGHQSCAPPISQGSVRPAVPPSRCSTHDRPQGQDADQPDDVLKTTKVIPGCFVAVTLLADAMWFVFHNFASGTSRGAHAQQPGELRSSRWMKTSVRWPPQQQQQLHQVYQVRCSPAPTGHDLRTTTPTNQHMGHGAENSLGNSLHLTVSAGSEPHTIQTYTTDQVQETQ</sequence>
<feature type="region of interest" description="Disordered" evidence="3">
    <location>
        <begin position="736"/>
        <end position="761"/>
    </location>
</feature>
<keyword evidence="5" id="KW-1185">Reference proteome</keyword>
<comment type="caution">
    <text evidence="4">The sequence shown here is derived from an EMBL/GenBank/DDBJ whole genome shotgun (WGS) entry which is preliminary data.</text>
</comment>
<feature type="compositionally biased region" description="Basic and acidic residues" evidence="3">
    <location>
        <begin position="226"/>
        <end position="247"/>
    </location>
</feature>
<dbReference type="GO" id="GO:0050804">
    <property type="term" value="P:modulation of chemical synaptic transmission"/>
    <property type="evidence" value="ECO:0007669"/>
    <property type="project" value="TreeGrafter"/>
</dbReference>
<dbReference type="EMBL" id="JAGFMF010011380">
    <property type="protein sequence ID" value="KAG8524705.1"/>
    <property type="molecule type" value="Genomic_DNA"/>
</dbReference>
<dbReference type="GO" id="GO:1904861">
    <property type="term" value="P:excitatory synapse assembly"/>
    <property type="evidence" value="ECO:0007669"/>
    <property type="project" value="TreeGrafter"/>
</dbReference>
<name>A0A8J6DZD7_GALPY</name>